<dbReference type="InterPro" id="IPR042184">
    <property type="entry name" value="YqeY/Aim41_N"/>
</dbReference>
<dbReference type="PANTHER" id="PTHR28055:SF1">
    <property type="entry name" value="ALTERED INHERITANCE OF MITOCHONDRIA PROTEIN 41, MITOCHONDRIAL"/>
    <property type="match status" value="1"/>
</dbReference>
<accession>A0A1Y2FIG9</accession>
<dbReference type="SUPFAM" id="SSF89095">
    <property type="entry name" value="GatB/YqeY motif"/>
    <property type="match status" value="1"/>
</dbReference>
<dbReference type="GO" id="GO:0005739">
    <property type="term" value="C:mitochondrion"/>
    <property type="evidence" value="ECO:0007669"/>
    <property type="project" value="UniProtKB-SubCell"/>
</dbReference>
<comment type="subcellular location">
    <subcellularLocation>
        <location evidence="1">Mitochondrion</location>
    </subcellularLocation>
</comment>
<dbReference type="OMA" id="RWNSTGP"/>
<organism evidence="2 3">
    <name type="scientific">Protomyces lactucae-debilis</name>
    <dbReference type="NCBI Taxonomy" id="2754530"/>
    <lineage>
        <taxon>Eukaryota</taxon>
        <taxon>Fungi</taxon>
        <taxon>Dikarya</taxon>
        <taxon>Ascomycota</taxon>
        <taxon>Taphrinomycotina</taxon>
        <taxon>Taphrinomycetes</taxon>
        <taxon>Taphrinales</taxon>
        <taxon>Protomycetaceae</taxon>
        <taxon>Protomyces</taxon>
    </lineage>
</organism>
<dbReference type="EMBL" id="MCFI01000009">
    <property type="protein sequence ID" value="ORY82615.1"/>
    <property type="molecule type" value="Genomic_DNA"/>
</dbReference>
<keyword evidence="1" id="KW-0496">Mitochondrion</keyword>
<reference evidence="2 3" key="1">
    <citation type="submission" date="2016-07" db="EMBL/GenBank/DDBJ databases">
        <title>Pervasive Adenine N6-methylation of Active Genes in Fungi.</title>
        <authorList>
            <consortium name="DOE Joint Genome Institute"/>
            <person name="Mondo S.J."/>
            <person name="Dannebaum R.O."/>
            <person name="Kuo R.C."/>
            <person name="Labutti K."/>
            <person name="Haridas S."/>
            <person name="Kuo A."/>
            <person name="Salamov A."/>
            <person name="Ahrendt S.R."/>
            <person name="Lipzen A."/>
            <person name="Sullivan W."/>
            <person name="Andreopoulos W.B."/>
            <person name="Clum A."/>
            <person name="Lindquist E."/>
            <person name="Daum C."/>
            <person name="Ramamoorthy G.K."/>
            <person name="Gryganskyi A."/>
            <person name="Culley D."/>
            <person name="Magnuson J.K."/>
            <person name="James T.Y."/>
            <person name="O'Malley M.A."/>
            <person name="Stajich J.E."/>
            <person name="Spatafora J.W."/>
            <person name="Visel A."/>
            <person name="Grigoriev I.V."/>
        </authorList>
    </citation>
    <scope>NUCLEOTIDE SEQUENCE [LARGE SCALE GENOMIC DNA]</scope>
    <source>
        <strain evidence="2 3">12-1054</strain>
    </source>
</reference>
<comment type="similarity">
    <text evidence="1">Belongs to the AIM41 family.</text>
</comment>
<dbReference type="InterPro" id="IPR019004">
    <property type="entry name" value="YqeY/Aim41"/>
</dbReference>
<dbReference type="AlphaFoldDB" id="A0A1Y2FIG9"/>
<dbReference type="PANTHER" id="PTHR28055">
    <property type="entry name" value="ALTERED INHERITANCE OF MITOCHONDRIA PROTEIN 41, MITOCHONDRIAL"/>
    <property type="match status" value="1"/>
</dbReference>
<gene>
    <name evidence="1" type="primary">AIM41</name>
    <name evidence="2" type="ORF">BCR37DRAFT_379625</name>
</gene>
<comment type="caution">
    <text evidence="2">The sequence shown here is derived from an EMBL/GenBank/DDBJ whole genome shotgun (WGS) entry which is preliminary data.</text>
</comment>
<dbReference type="OrthoDB" id="538640at2759"/>
<evidence type="ECO:0000313" key="2">
    <source>
        <dbReference type="EMBL" id="ORY82615.1"/>
    </source>
</evidence>
<dbReference type="Pfam" id="PF09424">
    <property type="entry name" value="YqeY"/>
    <property type="match status" value="1"/>
</dbReference>
<sequence length="180" mass="19614">MMGYRMLAGTLARQARRYSTSTGPQLLLTLKEAVKQSMRNKDKPRLNVCKDILAQVVNASKTNKPVETDVQVINLLRSSAAKRREAAAAYRQHGRAELAEVEELEAGLLDSFLPKQMDEGVLQAQVVALVSRMQATPKEMGKVLKALAEEVDESAAPKAMQARIVKQVLAGASTAHKTSS</sequence>
<protein>
    <recommendedName>
        <fullName evidence="1">Altered inheritance of mitochondria protein 41</fullName>
    </recommendedName>
</protein>
<dbReference type="Gene3D" id="1.10.1510.10">
    <property type="entry name" value="Uncharacterised protein YqeY/AIM41 PF09424, N-terminal domain"/>
    <property type="match status" value="1"/>
</dbReference>
<dbReference type="InterPro" id="IPR003789">
    <property type="entry name" value="Asn/Gln_tRNA_amidoTrase-B-like"/>
</dbReference>
<dbReference type="STRING" id="56484.A0A1Y2FIG9"/>
<proteinExistence type="inferred from homology"/>
<evidence type="ECO:0000256" key="1">
    <source>
        <dbReference type="RuleBase" id="RU365099"/>
    </source>
</evidence>
<dbReference type="GO" id="GO:0016884">
    <property type="term" value="F:carbon-nitrogen ligase activity, with glutamine as amido-N-donor"/>
    <property type="evidence" value="ECO:0007669"/>
    <property type="project" value="UniProtKB-UniRule"/>
</dbReference>
<name>A0A1Y2FIG9_PROLT</name>
<keyword evidence="3" id="KW-1185">Reference proteome</keyword>
<evidence type="ECO:0000313" key="3">
    <source>
        <dbReference type="Proteomes" id="UP000193685"/>
    </source>
</evidence>
<dbReference type="Proteomes" id="UP000193685">
    <property type="component" value="Unassembled WGS sequence"/>
</dbReference>